<accession>A0A6G0YF57</accession>
<reference evidence="2 3" key="1">
    <citation type="submission" date="2019-08" db="EMBL/GenBank/DDBJ databases">
        <title>Whole genome of Aphis craccivora.</title>
        <authorList>
            <person name="Voronova N.V."/>
            <person name="Shulinski R.S."/>
            <person name="Bandarenka Y.V."/>
            <person name="Zhorov D.G."/>
            <person name="Warner D."/>
        </authorList>
    </citation>
    <scope>NUCLEOTIDE SEQUENCE [LARGE SCALE GENOMIC DNA]</scope>
    <source>
        <strain evidence="2">180601</strain>
        <tissue evidence="2">Whole Body</tissue>
    </source>
</reference>
<feature type="transmembrane region" description="Helical" evidence="1">
    <location>
        <begin position="21"/>
        <end position="39"/>
    </location>
</feature>
<keyword evidence="1" id="KW-0472">Membrane</keyword>
<keyword evidence="1" id="KW-1133">Transmembrane helix</keyword>
<dbReference type="AlphaFoldDB" id="A0A6G0YF57"/>
<evidence type="ECO:0000256" key="1">
    <source>
        <dbReference type="SAM" id="Phobius"/>
    </source>
</evidence>
<evidence type="ECO:0000313" key="2">
    <source>
        <dbReference type="EMBL" id="KAF0754524.1"/>
    </source>
</evidence>
<evidence type="ECO:0000313" key="3">
    <source>
        <dbReference type="Proteomes" id="UP000478052"/>
    </source>
</evidence>
<dbReference type="EMBL" id="VUJU01004387">
    <property type="protein sequence ID" value="KAF0754524.1"/>
    <property type="molecule type" value="Genomic_DNA"/>
</dbReference>
<organism evidence="2 3">
    <name type="scientific">Aphis craccivora</name>
    <name type="common">Cowpea aphid</name>
    <dbReference type="NCBI Taxonomy" id="307492"/>
    <lineage>
        <taxon>Eukaryota</taxon>
        <taxon>Metazoa</taxon>
        <taxon>Ecdysozoa</taxon>
        <taxon>Arthropoda</taxon>
        <taxon>Hexapoda</taxon>
        <taxon>Insecta</taxon>
        <taxon>Pterygota</taxon>
        <taxon>Neoptera</taxon>
        <taxon>Paraneoptera</taxon>
        <taxon>Hemiptera</taxon>
        <taxon>Sternorrhyncha</taxon>
        <taxon>Aphidomorpha</taxon>
        <taxon>Aphidoidea</taxon>
        <taxon>Aphididae</taxon>
        <taxon>Aphidini</taxon>
        <taxon>Aphis</taxon>
        <taxon>Aphis</taxon>
    </lineage>
</organism>
<protein>
    <submittedName>
        <fullName evidence="2">Uncharacterized protein</fullName>
    </submittedName>
</protein>
<dbReference type="Proteomes" id="UP000478052">
    <property type="component" value="Unassembled WGS sequence"/>
</dbReference>
<sequence>QLLKKSQNLKTYSKKWVSAKWVPLCCTLGAVWIFIIYYYRSVKFESNDRYRCIRKTILYGDDLSA</sequence>
<proteinExistence type="predicted"/>
<keyword evidence="3" id="KW-1185">Reference proteome</keyword>
<keyword evidence="1" id="KW-0812">Transmembrane</keyword>
<name>A0A6G0YF57_APHCR</name>
<comment type="caution">
    <text evidence="2">The sequence shown here is derived from an EMBL/GenBank/DDBJ whole genome shotgun (WGS) entry which is preliminary data.</text>
</comment>
<feature type="non-terminal residue" evidence="2">
    <location>
        <position position="1"/>
    </location>
</feature>
<gene>
    <name evidence="2" type="ORF">FWK35_00015909</name>
</gene>